<proteinExistence type="predicted"/>
<gene>
    <name evidence="5" type="ORF">G3T36_03660</name>
</gene>
<dbReference type="PANTHER" id="PTHR30146:SF153">
    <property type="entry name" value="LACTOSE OPERON REPRESSOR"/>
    <property type="match status" value="1"/>
</dbReference>
<dbReference type="SMART" id="SM00354">
    <property type="entry name" value="HTH_LACI"/>
    <property type="match status" value="1"/>
</dbReference>
<dbReference type="CDD" id="cd01392">
    <property type="entry name" value="HTH_LacI"/>
    <property type="match status" value="1"/>
</dbReference>
<dbReference type="Gene3D" id="1.10.260.40">
    <property type="entry name" value="lambda repressor-like DNA-binding domains"/>
    <property type="match status" value="1"/>
</dbReference>
<dbReference type="Gene3D" id="3.40.50.2300">
    <property type="match status" value="2"/>
</dbReference>
<keyword evidence="3" id="KW-0804">Transcription</keyword>
<accession>A0A6L9XU85</accession>
<evidence type="ECO:0000313" key="6">
    <source>
        <dbReference type="Proteomes" id="UP000474967"/>
    </source>
</evidence>
<organism evidence="5 6">
    <name type="scientific">Leifsonia tongyongensis</name>
    <dbReference type="NCBI Taxonomy" id="1268043"/>
    <lineage>
        <taxon>Bacteria</taxon>
        <taxon>Bacillati</taxon>
        <taxon>Actinomycetota</taxon>
        <taxon>Actinomycetes</taxon>
        <taxon>Micrococcales</taxon>
        <taxon>Microbacteriaceae</taxon>
        <taxon>Leifsonia</taxon>
    </lineage>
</organism>
<keyword evidence="2" id="KW-0238">DNA-binding</keyword>
<sequence length="345" mass="36944">MAVPNGEPAITRPPTLYDVAKLANVSHQTVSRLVKGQTNIRPEIRARVESAILELNYRPNMAARSLATSRSHRIGALVYEIAEVGPSKIMQGASVGAREAGYLLDIANLDPNDDHAIEQSISLINQNDLAGVMVFAPTDRVVAAIEKVAFSVPVLVESEARRPSGSPGPTPNEMAMTVLVEHLISLGHRRFFQIAGPSDWVVARGRAHALEAALRARGLDLVGVAEGDWTSQSGYDAAMAMPLDRGITALVASNDQTALGALAALADRSVRVPDDVSVVGFDDIPESRFFRPSLTTVRLDFETQGRIAIGNLLQMITGNDIDVTHTLLEPELLIRASSGPAPSVR</sequence>
<dbReference type="SUPFAM" id="SSF47413">
    <property type="entry name" value="lambda repressor-like DNA-binding domains"/>
    <property type="match status" value="1"/>
</dbReference>
<dbReference type="PROSITE" id="PS00356">
    <property type="entry name" value="HTH_LACI_1"/>
    <property type="match status" value="1"/>
</dbReference>
<dbReference type="GO" id="GO:0000976">
    <property type="term" value="F:transcription cis-regulatory region binding"/>
    <property type="evidence" value="ECO:0007669"/>
    <property type="project" value="TreeGrafter"/>
</dbReference>
<dbReference type="PROSITE" id="PS50932">
    <property type="entry name" value="HTH_LACI_2"/>
    <property type="match status" value="1"/>
</dbReference>
<dbReference type="Proteomes" id="UP000474967">
    <property type="component" value="Unassembled WGS sequence"/>
</dbReference>
<evidence type="ECO:0000256" key="1">
    <source>
        <dbReference type="ARBA" id="ARBA00023015"/>
    </source>
</evidence>
<evidence type="ECO:0000259" key="4">
    <source>
        <dbReference type="PROSITE" id="PS50932"/>
    </source>
</evidence>
<dbReference type="InterPro" id="IPR046335">
    <property type="entry name" value="LacI/GalR-like_sensor"/>
</dbReference>
<dbReference type="AlphaFoldDB" id="A0A6L9XU85"/>
<protein>
    <submittedName>
        <fullName evidence="5">LacI family transcriptional regulator</fullName>
    </submittedName>
</protein>
<dbReference type="RefSeq" id="WP_163288039.1">
    <property type="nucleotide sequence ID" value="NZ_JAAGWY010000001.1"/>
</dbReference>
<evidence type="ECO:0000313" key="5">
    <source>
        <dbReference type="EMBL" id="NEN04960.1"/>
    </source>
</evidence>
<dbReference type="InterPro" id="IPR010982">
    <property type="entry name" value="Lambda_DNA-bd_dom_sf"/>
</dbReference>
<keyword evidence="1" id="KW-0805">Transcription regulation</keyword>
<dbReference type="CDD" id="cd01574">
    <property type="entry name" value="PBP1_LacI"/>
    <property type="match status" value="1"/>
</dbReference>
<dbReference type="InterPro" id="IPR000843">
    <property type="entry name" value="HTH_LacI"/>
</dbReference>
<dbReference type="SUPFAM" id="SSF53822">
    <property type="entry name" value="Periplasmic binding protein-like I"/>
    <property type="match status" value="1"/>
</dbReference>
<evidence type="ECO:0000256" key="3">
    <source>
        <dbReference type="ARBA" id="ARBA00023163"/>
    </source>
</evidence>
<reference evidence="5 6" key="1">
    <citation type="journal article" date="2014" name="J. Microbiol.">
        <title>Diaminobutyricibacter tongyongensis gen. nov., sp. nov. and Homoserinibacter gongjuensis gen. nov., sp. nov. belong to the family Microbacteriaceae.</title>
        <authorList>
            <person name="Kim S.J."/>
            <person name="Ahn J.H."/>
            <person name="Weon H.Y."/>
            <person name="Hamada M."/>
            <person name="Suzuki K."/>
            <person name="Kwon S.W."/>
        </authorList>
    </citation>
    <scope>NUCLEOTIDE SEQUENCE [LARGE SCALE GENOMIC DNA]</scope>
    <source>
        <strain evidence="5 6">NBRC 108724</strain>
    </source>
</reference>
<feature type="domain" description="HTH lacI-type" evidence="4">
    <location>
        <begin position="14"/>
        <end position="68"/>
    </location>
</feature>
<dbReference type="PANTHER" id="PTHR30146">
    <property type="entry name" value="LACI-RELATED TRANSCRIPTIONAL REPRESSOR"/>
    <property type="match status" value="1"/>
</dbReference>
<dbReference type="Pfam" id="PF00356">
    <property type="entry name" value="LacI"/>
    <property type="match status" value="1"/>
</dbReference>
<dbReference type="GO" id="GO:0003700">
    <property type="term" value="F:DNA-binding transcription factor activity"/>
    <property type="evidence" value="ECO:0007669"/>
    <property type="project" value="TreeGrafter"/>
</dbReference>
<keyword evidence="6" id="KW-1185">Reference proteome</keyword>
<name>A0A6L9XU85_9MICO</name>
<dbReference type="InterPro" id="IPR028082">
    <property type="entry name" value="Peripla_BP_I"/>
</dbReference>
<dbReference type="Pfam" id="PF13377">
    <property type="entry name" value="Peripla_BP_3"/>
    <property type="match status" value="1"/>
</dbReference>
<comment type="caution">
    <text evidence="5">The sequence shown here is derived from an EMBL/GenBank/DDBJ whole genome shotgun (WGS) entry which is preliminary data.</text>
</comment>
<dbReference type="EMBL" id="JAAGWY010000001">
    <property type="protein sequence ID" value="NEN04960.1"/>
    <property type="molecule type" value="Genomic_DNA"/>
</dbReference>
<evidence type="ECO:0000256" key="2">
    <source>
        <dbReference type="ARBA" id="ARBA00023125"/>
    </source>
</evidence>